<evidence type="ECO:0000313" key="7">
    <source>
        <dbReference type="EMBL" id="GAA4492198.1"/>
    </source>
</evidence>
<evidence type="ECO:0000256" key="5">
    <source>
        <dbReference type="SAM" id="MobiDB-lite"/>
    </source>
</evidence>
<feature type="region of interest" description="Disordered" evidence="5">
    <location>
        <begin position="1"/>
        <end position="85"/>
    </location>
</feature>
<gene>
    <name evidence="7" type="ORF">GCM10023191_027790</name>
</gene>
<name>A0ABP8PUJ7_9ACTN</name>
<dbReference type="InterPro" id="IPR019109">
    <property type="entry name" value="MamF_MmsF"/>
</dbReference>
<comment type="caution">
    <text evidence="7">The sequence shown here is derived from an EMBL/GenBank/DDBJ whole genome shotgun (WGS) entry which is preliminary data.</text>
</comment>
<dbReference type="Pfam" id="PF09685">
    <property type="entry name" value="MamF_MmsF"/>
    <property type="match status" value="1"/>
</dbReference>
<feature type="transmembrane region" description="Helical" evidence="6">
    <location>
        <begin position="163"/>
        <end position="183"/>
    </location>
</feature>
<keyword evidence="2 6" id="KW-0812">Transmembrane</keyword>
<accession>A0ABP8PUJ7</accession>
<dbReference type="Proteomes" id="UP001500503">
    <property type="component" value="Unassembled WGS sequence"/>
</dbReference>
<organism evidence="7 8">
    <name type="scientific">Actinoallomurus oryzae</name>
    <dbReference type="NCBI Taxonomy" id="502180"/>
    <lineage>
        <taxon>Bacteria</taxon>
        <taxon>Bacillati</taxon>
        <taxon>Actinomycetota</taxon>
        <taxon>Actinomycetes</taxon>
        <taxon>Streptosporangiales</taxon>
        <taxon>Thermomonosporaceae</taxon>
        <taxon>Actinoallomurus</taxon>
    </lineage>
</organism>
<evidence type="ECO:0000256" key="6">
    <source>
        <dbReference type="SAM" id="Phobius"/>
    </source>
</evidence>
<comment type="subcellular location">
    <subcellularLocation>
        <location evidence="1">Membrane</location>
        <topology evidence="1">Multi-pass membrane protein</topology>
    </subcellularLocation>
</comment>
<feature type="compositionally biased region" description="Basic and acidic residues" evidence="5">
    <location>
        <begin position="1"/>
        <end position="15"/>
    </location>
</feature>
<dbReference type="RefSeq" id="WP_345462719.1">
    <property type="nucleotide sequence ID" value="NZ_BAABHF010000017.1"/>
</dbReference>
<feature type="transmembrane region" description="Helical" evidence="6">
    <location>
        <begin position="96"/>
        <end position="118"/>
    </location>
</feature>
<evidence type="ECO:0008006" key="9">
    <source>
        <dbReference type="Google" id="ProtNLM"/>
    </source>
</evidence>
<proteinExistence type="predicted"/>
<evidence type="ECO:0000256" key="4">
    <source>
        <dbReference type="ARBA" id="ARBA00023136"/>
    </source>
</evidence>
<feature type="transmembrane region" description="Helical" evidence="6">
    <location>
        <begin position="138"/>
        <end position="157"/>
    </location>
</feature>
<evidence type="ECO:0000256" key="1">
    <source>
        <dbReference type="ARBA" id="ARBA00004141"/>
    </source>
</evidence>
<evidence type="ECO:0000313" key="8">
    <source>
        <dbReference type="Proteomes" id="UP001500503"/>
    </source>
</evidence>
<dbReference type="EMBL" id="BAABHF010000017">
    <property type="protein sequence ID" value="GAA4492198.1"/>
    <property type="molecule type" value="Genomic_DNA"/>
</dbReference>
<sequence length="206" mass="21583">MADSEHESEPPHDGWHPPSGPAGPPPPDAPPWPPYGGAPPPPPGPGPYHGPPPGYHGPPPGYTGPPPGSGGPPPGGYYGPPPPYGPGITGPDDTTWALLGYLGQFLIGFIAPLIVYLARKDQSPFVRFHGAQALNLALSYLAVFFGAIAIAIIGGAARMPAVAIVAILLMFAFAIVHLVYLIVGAVKAGRREMYPIPTWLCWRMIR</sequence>
<evidence type="ECO:0000256" key="3">
    <source>
        <dbReference type="ARBA" id="ARBA00022989"/>
    </source>
</evidence>
<keyword evidence="8" id="KW-1185">Reference proteome</keyword>
<keyword evidence="3 6" id="KW-1133">Transmembrane helix</keyword>
<protein>
    <recommendedName>
        <fullName evidence="9">DUF4870 domain-containing protein</fullName>
    </recommendedName>
</protein>
<feature type="compositionally biased region" description="Pro residues" evidence="5">
    <location>
        <begin position="18"/>
        <end position="85"/>
    </location>
</feature>
<evidence type="ECO:0000256" key="2">
    <source>
        <dbReference type="ARBA" id="ARBA00022692"/>
    </source>
</evidence>
<reference evidence="8" key="1">
    <citation type="journal article" date="2019" name="Int. J. Syst. Evol. Microbiol.">
        <title>The Global Catalogue of Microorganisms (GCM) 10K type strain sequencing project: providing services to taxonomists for standard genome sequencing and annotation.</title>
        <authorList>
            <consortium name="The Broad Institute Genomics Platform"/>
            <consortium name="The Broad Institute Genome Sequencing Center for Infectious Disease"/>
            <person name="Wu L."/>
            <person name="Ma J."/>
        </authorList>
    </citation>
    <scope>NUCLEOTIDE SEQUENCE [LARGE SCALE GENOMIC DNA]</scope>
    <source>
        <strain evidence="8">JCM 17933</strain>
    </source>
</reference>
<keyword evidence="4 6" id="KW-0472">Membrane</keyword>